<keyword evidence="2" id="KW-0805">Transcription regulation</keyword>
<comment type="caution">
    <text evidence="9">The sequence shown here is derived from an EMBL/GenBank/DDBJ whole genome shotgun (WGS) entry which is preliminary data.</text>
</comment>
<evidence type="ECO:0000256" key="1">
    <source>
        <dbReference type="ARBA" id="ARBA00004496"/>
    </source>
</evidence>
<name>A0A840AM99_9HYPH</name>
<evidence type="ECO:0000256" key="5">
    <source>
        <dbReference type="ARBA" id="ARBA00046337"/>
    </source>
</evidence>
<dbReference type="InterPro" id="IPR000835">
    <property type="entry name" value="HTH_MarR-typ"/>
</dbReference>
<dbReference type="Proteomes" id="UP000553963">
    <property type="component" value="Unassembled WGS sequence"/>
</dbReference>
<organism evidence="9 10">
    <name type="scientific">Kaistia hirudinis</name>
    <dbReference type="NCBI Taxonomy" id="1293440"/>
    <lineage>
        <taxon>Bacteria</taxon>
        <taxon>Pseudomonadati</taxon>
        <taxon>Pseudomonadota</taxon>
        <taxon>Alphaproteobacteria</taxon>
        <taxon>Hyphomicrobiales</taxon>
        <taxon>Kaistiaceae</taxon>
        <taxon>Kaistia</taxon>
    </lineage>
</organism>
<comment type="similarity">
    <text evidence="5">Belongs to the SarZ family.</text>
</comment>
<evidence type="ECO:0000259" key="8">
    <source>
        <dbReference type="PROSITE" id="PS50995"/>
    </source>
</evidence>
<dbReference type="AlphaFoldDB" id="A0A840AM99"/>
<dbReference type="SUPFAM" id="SSF46785">
    <property type="entry name" value="Winged helix' DNA-binding domain"/>
    <property type="match status" value="1"/>
</dbReference>
<evidence type="ECO:0000256" key="7">
    <source>
        <dbReference type="ARBA" id="ARBA00047207"/>
    </source>
</evidence>
<accession>A0A840AM99</accession>
<keyword evidence="10" id="KW-1185">Reference proteome</keyword>
<evidence type="ECO:0000256" key="3">
    <source>
        <dbReference type="ARBA" id="ARBA00023125"/>
    </source>
</evidence>
<dbReference type="SMART" id="SM00347">
    <property type="entry name" value="HTH_MARR"/>
    <property type="match status" value="1"/>
</dbReference>
<dbReference type="InterPro" id="IPR036390">
    <property type="entry name" value="WH_DNA-bd_sf"/>
</dbReference>
<protein>
    <recommendedName>
        <fullName evidence="6">HTH-type transcriptional regulator SarZ</fullName>
    </recommendedName>
    <alternativeName>
        <fullName evidence="7">Staphylococcal accessory regulator Z</fullName>
    </alternativeName>
</protein>
<dbReference type="RefSeq" id="WP_210299856.1">
    <property type="nucleotide sequence ID" value="NZ_JACIDS010000002.1"/>
</dbReference>
<dbReference type="InterPro" id="IPR055166">
    <property type="entry name" value="Transc_reg_Sar_Rot_HTH"/>
</dbReference>
<dbReference type="PANTHER" id="PTHR42756">
    <property type="entry name" value="TRANSCRIPTIONAL REGULATOR, MARR"/>
    <property type="match status" value="1"/>
</dbReference>
<comment type="subcellular location">
    <subcellularLocation>
        <location evidence="1">Cytoplasm</location>
    </subcellularLocation>
</comment>
<keyword evidence="3 9" id="KW-0238">DNA-binding</keyword>
<evidence type="ECO:0000313" key="9">
    <source>
        <dbReference type="EMBL" id="MBB3930722.1"/>
    </source>
</evidence>
<gene>
    <name evidence="9" type="ORF">GGR25_001761</name>
</gene>
<feature type="domain" description="HTH marR-type" evidence="8">
    <location>
        <begin position="26"/>
        <end position="158"/>
    </location>
</feature>
<dbReference type="GO" id="GO:0005737">
    <property type="term" value="C:cytoplasm"/>
    <property type="evidence" value="ECO:0007669"/>
    <property type="project" value="UniProtKB-SubCell"/>
</dbReference>
<dbReference type="Pfam" id="PF22381">
    <property type="entry name" value="Staph_reg_Sar_Rot"/>
    <property type="match status" value="1"/>
</dbReference>
<dbReference type="PANTHER" id="PTHR42756:SF1">
    <property type="entry name" value="TRANSCRIPTIONAL REPRESSOR OF EMRAB OPERON"/>
    <property type="match status" value="1"/>
</dbReference>
<dbReference type="GO" id="GO:0003677">
    <property type="term" value="F:DNA binding"/>
    <property type="evidence" value="ECO:0007669"/>
    <property type="project" value="UniProtKB-KW"/>
</dbReference>
<reference evidence="9 10" key="1">
    <citation type="submission" date="2020-08" db="EMBL/GenBank/DDBJ databases">
        <title>Genomic Encyclopedia of Type Strains, Phase IV (KMG-IV): sequencing the most valuable type-strain genomes for metagenomic binning, comparative biology and taxonomic classification.</title>
        <authorList>
            <person name="Goeker M."/>
        </authorList>
    </citation>
    <scope>NUCLEOTIDE SEQUENCE [LARGE SCALE GENOMIC DNA]</scope>
    <source>
        <strain evidence="9 10">DSM 25966</strain>
    </source>
</reference>
<evidence type="ECO:0000256" key="2">
    <source>
        <dbReference type="ARBA" id="ARBA00023015"/>
    </source>
</evidence>
<proteinExistence type="inferred from homology"/>
<dbReference type="PRINTS" id="PR00598">
    <property type="entry name" value="HTHMARR"/>
</dbReference>
<evidence type="ECO:0000256" key="4">
    <source>
        <dbReference type="ARBA" id="ARBA00023163"/>
    </source>
</evidence>
<evidence type="ECO:0000256" key="6">
    <source>
        <dbReference type="ARBA" id="ARBA00047188"/>
    </source>
</evidence>
<sequence length="165" mass="17813">MQDGPDDPCGVDAGQCVAAEASFGRDFPASCAIAMLARAHRAAVQALLADLGLFPGQEITLMLLWDKDGQSQKALCEAQRLDHSTIAKSLRRLEEVGLVSRTRSDDDARVSLVRLTESGKALRERTEAALAELERRAVADLTDAERATFVALAHRIAGSIDRRAD</sequence>
<dbReference type="InterPro" id="IPR036388">
    <property type="entry name" value="WH-like_DNA-bd_sf"/>
</dbReference>
<dbReference type="EMBL" id="JACIDS010000002">
    <property type="protein sequence ID" value="MBB3930722.1"/>
    <property type="molecule type" value="Genomic_DNA"/>
</dbReference>
<dbReference type="Gene3D" id="1.10.10.10">
    <property type="entry name" value="Winged helix-like DNA-binding domain superfamily/Winged helix DNA-binding domain"/>
    <property type="match status" value="1"/>
</dbReference>
<dbReference type="PROSITE" id="PS50995">
    <property type="entry name" value="HTH_MARR_2"/>
    <property type="match status" value="1"/>
</dbReference>
<dbReference type="GO" id="GO:0003700">
    <property type="term" value="F:DNA-binding transcription factor activity"/>
    <property type="evidence" value="ECO:0007669"/>
    <property type="project" value="InterPro"/>
</dbReference>
<keyword evidence="4" id="KW-0804">Transcription</keyword>
<evidence type="ECO:0000313" key="10">
    <source>
        <dbReference type="Proteomes" id="UP000553963"/>
    </source>
</evidence>